<dbReference type="AlphaFoldDB" id="A0A4Y8VUJ9"/>
<dbReference type="GO" id="GO:0005886">
    <property type="term" value="C:plasma membrane"/>
    <property type="evidence" value="ECO:0007669"/>
    <property type="project" value="UniProtKB-SubCell"/>
</dbReference>
<feature type="transmembrane region" description="Helical" evidence="6">
    <location>
        <begin position="36"/>
        <end position="53"/>
    </location>
</feature>
<dbReference type="PANTHER" id="PTHR30619">
    <property type="entry name" value="DNA INTERNALIZATION/COMPETENCE PROTEIN COMEC/REC2"/>
    <property type="match status" value="1"/>
</dbReference>
<name>A0A4Y8VUJ9_9BACT</name>
<protein>
    <submittedName>
        <fullName evidence="8">ComEC/Rec2 family competence protein</fullName>
    </submittedName>
</protein>
<keyword evidence="9" id="KW-1185">Reference proteome</keyword>
<evidence type="ECO:0000256" key="3">
    <source>
        <dbReference type="ARBA" id="ARBA00022692"/>
    </source>
</evidence>
<evidence type="ECO:0000256" key="6">
    <source>
        <dbReference type="SAM" id="Phobius"/>
    </source>
</evidence>
<proteinExistence type="predicted"/>
<keyword evidence="2" id="KW-1003">Cell membrane</keyword>
<dbReference type="InterPro" id="IPR004477">
    <property type="entry name" value="ComEC_N"/>
</dbReference>
<keyword evidence="4 6" id="KW-1133">Transmembrane helix</keyword>
<evidence type="ECO:0000256" key="4">
    <source>
        <dbReference type="ARBA" id="ARBA00022989"/>
    </source>
</evidence>
<dbReference type="Proteomes" id="UP000297872">
    <property type="component" value="Unassembled WGS sequence"/>
</dbReference>
<dbReference type="GeneID" id="302994112"/>
<keyword evidence="5 6" id="KW-0472">Membrane</keyword>
<accession>A0A4Y8VUJ9</accession>
<dbReference type="EMBL" id="SGVY01000004">
    <property type="protein sequence ID" value="TFH84180.1"/>
    <property type="molecule type" value="Genomic_DNA"/>
</dbReference>
<feature type="transmembrane region" description="Helical" evidence="6">
    <location>
        <begin position="12"/>
        <end position="30"/>
    </location>
</feature>
<comment type="subcellular location">
    <subcellularLocation>
        <location evidence="1">Cell membrane</location>
        <topology evidence="1">Multi-pass membrane protein</topology>
    </subcellularLocation>
</comment>
<evidence type="ECO:0000256" key="2">
    <source>
        <dbReference type="ARBA" id="ARBA00022475"/>
    </source>
</evidence>
<feature type="transmembrane region" description="Helical" evidence="6">
    <location>
        <begin position="313"/>
        <end position="341"/>
    </location>
</feature>
<evidence type="ECO:0000256" key="1">
    <source>
        <dbReference type="ARBA" id="ARBA00004651"/>
    </source>
</evidence>
<reference evidence="8 9" key="1">
    <citation type="submission" date="2019-02" db="EMBL/GenBank/DDBJ databases">
        <title>Draft Genome Sequence of the Prevotella sp. BCRC 81118, Isolated from Human Feces.</title>
        <authorList>
            <person name="Huang C.-H."/>
        </authorList>
    </citation>
    <scope>NUCLEOTIDE SEQUENCE [LARGE SCALE GENOMIC DNA]</scope>
    <source>
        <strain evidence="8 9">BCRC 81118</strain>
    </source>
</reference>
<dbReference type="InterPro" id="IPR052159">
    <property type="entry name" value="Competence_DNA_uptake"/>
</dbReference>
<feature type="domain" description="ComEC/Rec2-related protein" evidence="7">
    <location>
        <begin position="135"/>
        <end position="409"/>
    </location>
</feature>
<dbReference type="Pfam" id="PF03772">
    <property type="entry name" value="Competence"/>
    <property type="match status" value="1"/>
</dbReference>
<gene>
    <name evidence="8" type="ORF">EXN75_02230</name>
</gene>
<evidence type="ECO:0000256" key="5">
    <source>
        <dbReference type="ARBA" id="ARBA00023136"/>
    </source>
</evidence>
<dbReference type="NCBIfam" id="TIGR00360">
    <property type="entry name" value="ComEC_N-term"/>
    <property type="match status" value="1"/>
</dbReference>
<feature type="transmembrane region" description="Helical" evidence="6">
    <location>
        <begin position="389"/>
        <end position="408"/>
    </location>
</feature>
<dbReference type="PANTHER" id="PTHR30619:SF1">
    <property type="entry name" value="RECOMBINATION PROTEIN 2"/>
    <property type="match status" value="1"/>
</dbReference>
<evidence type="ECO:0000259" key="7">
    <source>
        <dbReference type="Pfam" id="PF03772"/>
    </source>
</evidence>
<sequence>MRKKESPQITPLMHISIFLTFGILIAKMGYGYIDTIFWLVATLLSWGISFYLLKRSSSTINAQCLSLIFCIFCMGGTLTSHQLDKKQDKPQIITEENLSSFDKTMLVTQECRNTIQKQLRSLNIQEQDFAIVSAMTLGDKTSLTKETKDIYSISGASHILAVSGLHIGIIFQLFILLLGGRRRSIPTIILSITAIWAYVIFIGMPASAIRSATMISICCFAMLSHRKALSINNLAFAYVIMLIYNPLYLFDISFQMSFMAVYSILLFYQPLEGLCSTSHFYTRWPWSMLCISIAAQIGTMPLIIYYFGRISCYALFTGFIAIPAATVILWLSAAILLLTLLTHIPLMSLLSEPLLHFATSGLISITQATNTALKLTTMLPGASIDGIKINIPQLCLIYFCIIVGYIFIRKTRYYSKTSSIPFSVKSSSSAF</sequence>
<keyword evidence="3 6" id="KW-0812">Transmembrane</keyword>
<evidence type="ECO:0000313" key="9">
    <source>
        <dbReference type="Proteomes" id="UP000297872"/>
    </source>
</evidence>
<feature type="transmembrane region" description="Helical" evidence="6">
    <location>
        <begin position="159"/>
        <end position="178"/>
    </location>
</feature>
<feature type="transmembrane region" description="Helical" evidence="6">
    <location>
        <begin position="185"/>
        <end position="202"/>
    </location>
</feature>
<feature type="transmembrane region" description="Helical" evidence="6">
    <location>
        <begin position="286"/>
        <end position="307"/>
    </location>
</feature>
<dbReference type="OrthoDB" id="9761531at2"/>
<dbReference type="RefSeq" id="WP_134842625.1">
    <property type="nucleotide sequence ID" value="NZ_SGVY01000004.1"/>
</dbReference>
<organism evidence="8 9">
    <name type="scientific">Segatella hominis</name>
    <dbReference type="NCBI Taxonomy" id="2518605"/>
    <lineage>
        <taxon>Bacteria</taxon>
        <taxon>Pseudomonadati</taxon>
        <taxon>Bacteroidota</taxon>
        <taxon>Bacteroidia</taxon>
        <taxon>Bacteroidales</taxon>
        <taxon>Prevotellaceae</taxon>
        <taxon>Segatella</taxon>
    </lineage>
</organism>
<comment type="caution">
    <text evidence="8">The sequence shown here is derived from an EMBL/GenBank/DDBJ whole genome shotgun (WGS) entry which is preliminary data.</text>
</comment>
<evidence type="ECO:0000313" key="8">
    <source>
        <dbReference type="EMBL" id="TFH84180.1"/>
    </source>
</evidence>
<feature type="transmembrane region" description="Helical" evidence="6">
    <location>
        <begin position="231"/>
        <end position="250"/>
    </location>
</feature>